<dbReference type="InterPro" id="IPR054708">
    <property type="entry name" value="MTPAP-like_central"/>
</dbReference>
<keyword evidence="3" id="KW-0808">Transferase</keyword>
<dbReference type="PANTHER" id="PTHR12271:SF127">
    <property type="entry name" value="SPECKLE TARGETED PIP5K1A-REGULATED POLY(A) POLYMERASE"/>
    <property type="match status" value="1"/>
</dbReference>
<dbReference type="InterPro" id="IPR003604">
    <property type="entry name" value="Matrin/U1-like-C_Znf_C2H2"/>
</dbReference>
<organism evidence="7 8">
    <name type="scientific">Brassicogethes aeneus</name>
    <name type="common">Rape pollen beetle</name>
    <name type="synonym">Meligethes aeneus</name>
    <dbReference type="NCBI Taxonomy" id="1431903"/>
    <lineage>
        <taxon>Eukaryota</taxon>
        <taxon>Metazoa</taxon>
        <taxon>Ecdysozoa</taxon>
        <taxon>Arthropoda</taxon>
        <taxon>Hexapoda</taxon>
        <taxon>Insecta</taxon>
        <taxon>Pterygota</taxon>
        <taxon>Neoptera</taxon>
        <taxon>Endopterygota</taxon>
        <taxon>Coleoptera</taxon>
        <taxon>Polyphaga</taxon>
        <taxon>Cucujiformia</taxon>
        <taxon>Nitidulidae</taxon>
        <taxon>Meligethinae</taxon>
        <taxon>Brassicogethes</taxon>
    </lineage>
</organism>
<evidence type="ECO:0000256" key="4">
    <source>
        <dbReference type="ARBA" id="ARBA00022723"/>
    </source>
</evidence>
<evidence type="ECO:0000256" key="3">
    <source>
        <dbReference type="ARBA" id="ARBA00022679"/>
    </source>
</evidence>
<dbReference type="InterPro" id="IPR002058">
    <property type="entry name" value="PAP_assoc"/>
</dbReference>
<gene>
    <name evidence="7" type="ORF">MELIAE_LOCUS9838</name>
</gene>
<dbReference type="InterPro" id="IPR036236">
    <property type="entry name" value="Znf_C2H2_sf"/>
</dbReference>
<keyword evidence="4" id="KW-0479">Metal-binding</keyword>
<comment type="cofactor">
    <cofactor evidence="2">
        <name>Mg(2+)</name>
        <dbReference type="ChEBI" id="CHEBI:18420"/>
    </cofactor>
</comment>
<protein>
    <recommendedName>
        <fullName evidence="6">C2H2-type domain-containing protein</fullName>
    </recommendedName>
</protein>
<dbReference type="SUPFAM" id="SSF57667">
    <property type="entry name" value="beta-beta-alpha zinc fingers"/>
    <property type="match status" value="1"/>
</dbReference>
<dbReference type="Gene3D" id="3.30.160.60">
    <property type="entry name" value="Classic Zinc Finger"/>
    <property type="match status" value="1"/>
</dbReference>
<reference evidence="7" key="1">
    <citation type="submission" date="2021-12" db="EMBL/GenBank/DDBJ databases">
        <authorList>
            <person name="King R."/>
        </authorList>
    </citation>
    <scope>NUCLEOTIDE SEQUENCE</scope>
</reference>
<dbReference type="Pfam" id="PF05172">
    <property type="entry name" value="RRM_Nup35"/>
    <property type="match status" value="1"/>
</dbReference>
<evidence type="ECO:0000259" key="6">
    <source>
        <dbReference type="PROSITE" id="PS00028"/>
    </source>
</evidence>
<dbReference type="SUPFAM" id="SSF81631">
    <property type="entry name" value="PAP/OAS1 substrate-binding domain"/>
    <property type="match status" value="1"/>
</dbReference>
<comment type="cofactor">
    <cofactor evidence="1">
        <name>Mn(2+)</name>
        <dbReference type="ChEBI" id="CHEBI:29035"/>
    </cofactor>
</comment>
<dbReference type="CDD" id="cd05402">
    <property type="entry name" value="NT_PAP_TUTase"/>
    <property type="match status" value="1"/>
</dbReference>
<dbReference type="GO" id="GO:0008270">
    <property type="term" value="F:zinc ion binding"/>
    <property type="evidence" value="ECO:0007669"/>
    <property type="project" value="InterPro"/>
</dbReference>
<evidence type="ECO:0000256" key="2">
    <source>
        <dbReference type="ARBA" id="ARBA00001946"/>
    </source>
</evidence>
<dbReference type="Proteomes" id="UP001154078">
    <property type="component" value="Chromosome 7"/>
</dbReference>
<keyword evidence="8" id="KW-1185">Reference proteome</keyword>
<dbReference type="GO" id="GO:1990817">
    <property type="term" value="F:poly(A) RNA polymerase activity"/>
    <property type="evidence" value="ECO:0007669"/>
    <property type="project" value="TreeGrafter"/>
</dbReference>
<sequence>MAAVRAKDNLEHFQCEVCKLTLSGKINIEAHLNGQKHKKNEVRQQQAVREKEKLDCGLFITGFSLPINQKLALDHFAKFGNIMTTFFSGTYLLLEYSKSAEAEMALKSEHNLQGKKLIVNKRKSKEAQVIQEEKNDPQLLPQIENVASFDQQLQILMRTLQPNLEAEFAKYHQICIDLKQALVHFFPQCLIYPFGSTISGVCFNLSDVDVYVENMRFNSEKDVKCLFKAKSALARSRRFANIIVIPKAKIPILKTVHVRTKINVDINCKNMLGVFNSQLIKYYIDVDSKRVKPLIMAIKYWAKVQKITGSNHLITNYSLCMLIIFYLQQHFSIPSVRELQRDPSVRHLQNGWNGAFTPIHCSNPLGNATTLELLKGFFTYYSTFKYKSHIICPYLGKCLEKSTFEKIETVPKDFTHYRKIASTEGESLKIDSAICLQDPFEHNRNTMSQITPVTLSVFTMYCSLAATICAEGETNLLHKLFTQKPEGFTTLSNTDEQAEFSLHKKGNPAYLPELNPMEINAAWFKVIVNYTKTVFRDLLLFSMEEICEPPTPSKVTKQEGQDDVHTNSNFAEKIVFKCEGKFDTWTVRKNIARTVASTKTTFLEKELELTEHLKNIYKGIENSSELIGFQLSIICKNEPCSVTIQIQKSFSHKKIFKTFTQFITSKFPHWFSFYEGDLLQRKITFSKLNDILLTNN</sequence>
<dbReference type="SUPFAM" id="SSF81301">
    <property type="entry name" value="Nucleotidyltransferase"/>
    <property type="match status" value="1"/>
</dbReference>
<dbReference type="GO" id="GO:0003676">
    <property type="term" value="F:nucleic acid binding"/>
    <property type="evidence" value="ECO:0007669"/>
    <property type="project" value="InterPro"/>
</dbReference>
<dbReference type="EMBL" id="OV121138">
    <property type="protein sequence ID" value="CAH0559982.1"/>
    <property type="molecule type" value="Genomic_DNA"/>
</dbReference>
<proteinExistence type="predicted"/>
<evidence type="ECO:0000256" key="1">
    <source>
        <dbReference type="ARBA" id="ARBA00001936"/>
    </source>
</evidence>
<dbReference type="OrthoDB" id="407432at2759"/>
<evidence type="ECO:0000313" key="7">
    <source>
        <dbReference type="EMBL" id="CAH0559982.1"/>
    </source>
</evidence>
<dbReference type="PANTHER" id="PTHR12271">
    <property type="entry name" value="POLY A POLYMERASE CID PAP -RELATED"/>
    <property type="match status" value="1"/>
</dbReference>
<dbReference type="Gene3D" id="3.30.460.10">
    <property type="entry name" value="Beta Polymerase, domain 2"/>
    <property type="match status" value="1"/>
</dbReference>
<dbReference type="Gene3D" id="1.10.1410.10">
    <property type="match status" value="1"/>
</dbReference>
<accession>A0A9P0BA50</accession>
<dbReference type="PROSITE" id="PS00028">
    <property type="entry name" value="ZINC_FINGER_C2H2_1"/>
    <property type="match status" value="1"/>
</dbReference>
<keyword evidence="5" id="KW-0460">Magnesium</keyword>
<dbReference type="AlphaFoldDB" id="A0A9P0BA50"/>
<evidence type="ECO:0000313" key="8">
    <source>
        <dbReference type="Proteomes" id="UP001154078"/>
    </source>
</evidence>
<dbReference type="GO" id="GO:0031123">
    <property type="term" value="P:RNA 3'-end processing"/>
    <property type="evidence" value="ECO:0007669"/>
    <property type="project" value="TreeGrafter"/>
</dbReference>
<dbReference type="InterPro" id="IPR043519">
    <property type="entry name" value="NT_sf"/>
</dbReference>
<dbReference type="SUPFAM" id="SSF54928">
    <property type="entry name" value="RNA-binding domain, RBD"/>
    <property type="match status" value="1"/>
</dbReference>
<dbReference type="Pfam" id="PF03828">
    <property type="entry name" value="PAP_assoc"/>
    <property type="match status" value="1"/>
</dbReference>
<dbReference type="InterPro" id="IPR013087">
    <property type="entry name" value="Znf_C2H2_type"/>
</dbReference>
<dbReference type="InterPro" id="IPR035979">
    <property type="entry name" value="RBD_domain_sf"/>
</dbReference>
<dbReference type="InterPro" id="IPR007846">
    <property type="entry name" value="RRM_NUP35_dom"/>
</dbReference>
<evidence type="ECO:0000256" key="5">
    <source>
        <dbReference type="ARBA" id="ARBA00022842"/>
    </source>
</evidence>
<dbReference type="Pfam" id="PF12874">
    <property type="entry name" value="zf-met"/>
    <property type="match status" value="1"/>
</dbReference>
<feature type="domain" description="C2H2-type" evidence="6">
    <location>
        <begin position="15"/>
        <end position="37"/>
    </location>
</feature>
<dbReference type="SMART" id="SM00451">
    <property type="entry name" value="ZnF_U1"/>
    <property type="match status" value="1"/>
</dbReference>
<name>A0A9P0BA50_BRAAE</name>
<dbReference type="Pfam" id="PF22600">
    <property type="entry name" value="MTPAP-like_central"/>
    <property type="match status" value="1"/>
</dbReference>